<feature type="compositionally biased region" description="Low complexity" evidence="1">
    <location>
        <begin position="10"/>
        <end position="23"/>
    </location>
</feature>
<feature type="domain" description="Reverse transcriptase" evidence="2">
    <location>
        <begin position="394"/>
        <end position="624"/>
    </location>
</feature>
<dbReference type="PANTHER" id="PTHR46890">
    <property type="entry name" value="NON-LTR RETROLELEMENT REVERSE TRANSCRIPTASE-LIKE PROTEIN-RELATED"/>
    <property type="match status" value="1"/>
</dbReference>
<proteinExistence type="predicted"/>
<dbReference type="InterPro" id="IPR000477">
    <property type="entry name" value="RT_dom"/>
</dbReference>
<dbReference type="CDD" id="cd01650">
    <property type="entry name" value="RT_nLTR_like"/>
    <property type="match status" value="1"/>
</dbReference>
<sequence length="795" mass="90887">MGQAFRRASGSRITRTPTTTSAPSQPPLNKKPVPPVDPPTGAAGVDPTPDEVSKSGGSFRGRSIGSRNFGYAQVEARVKGNWKRMEGDVILAIVYGPHPANQKGDVWARLQSLIKSNSATLCVFGDFNEVRYCNDRMNTQFHARKSDEFNEFIERTLLMEIPMGVVLSDHCPIVLKNLDMDFGPKPFRTLDIWLNEPDVNRVVEEAWAKPVTRVQPNCIMRDKFKNVKVALKRWSRDRFGNLDKQIDEHRKEAMRWECVAESRDLNEVELKAWMGVRRLWIEKDGEKANILKQKARVRWDAEGDENSKIFHAAIKRRNNKNNIRGLLDAVCGCECDKAPGPDGFNFRFLKRFWDIIKPDLVKAVEWFWETGEISKGCIASFITLTPKVTDPVGLGDFRPISLIRSYYKIIAKMLAKRVKLVVGKLVGQVQNAFIKGRYILDGMLIANETVGYIKKNKKKCLMFKVDFEKACDCLNWKYLLDMMRLMGFGGKWCKWIKECMKSASVSILVNGSPTKEFQIEGLNAMVNEVVTKGIFKGVQIGISDVTISHLQYADDTIFFGEWCRYNTINLMYVLKGFEKVSRLKINLNKSRVYGLGVDQCAVERMARRMACSVGELPLTYLGLPIRAREPRGRVVRELEALEQTMSNNNITLNGRDTCKWVLDDSGVFLVKALSDLVEVKCINTGNHNCETTWNNLVPKKVNIFAWRAARGRLPLRVWEKVFEWWNLRKVNVFSTEEMLRHNGDTLISASYKKLWQSVVWTTAYEWVIRRSSKYKVNWEEWIAQHGSCMGNGGLI</sequence>
<dbReference type="InterPro" id="IPR036691">
    <property type="entry name" value="Endo/exonu/phosph_ase_sf"/>
</dbReference>
<accession>A0ABQ4WXX8</accession>
<dbReference type="InterPro" id="IPR052343">
    <property type="entry name" value="Retrotransposon-Effector_Assoc"/>
</dbReference>
<dbReference type="Pfam" id="PF00078">
    <property type="entry name" value="RVT_1"/>
    <property type="match status" value="1"/>
</dbReference>
<gene>
    <name evidence="3" type="ORF">Tco_0652489</name>
</gene>
<dbReference type="SUPFAM" id="SSF56672">
    <property type="entry name" value="DNA/RNA polymerases"/>
    <property type="match status" value="1"/>
</dbReference>
<feature type="region of interest" description="Disordered" evidence="1">
    <location>
        <begin position="1"/>
        <end position="61"/>
    </location>
</feature>
<reference evidence="3" key="2">
    <citation type="submission" date="2022-01" db="EMBL/GenBank/DDBJ databases">
        <authorList>
            <person name="Yamashiro T."/>
            <person name="Shiraishi A."/>
            <person name="Satake H."/>
            <person name="Nakayama K."/>
        </authorList>
    </citation>
    <scope>NUCLEOTIDE SEQUENCE</scope>
</reference>
<dbReference type="Gene3D" id="3.60.10.10">
    <property type="entry name" value="Endonuclease/exonuclease/phosphatase"/>
    <property type="match status" value="1"/>
</dbReference>
<dbReference type="InterPro" id="IPR043502">
    <property type="entry name" value="DNA/RNA_pol_sf"/>
</dbReference>
<evidence type="ECO:0000313" key="4">
    <source>
        <dbReference type="Proteomes" id="UP001151760"/>
    </source>
</evidence>
<evidence type="ECO:0000313" key="3">
    <source>
        <dbReference type="EMBL" id="GJS57705.1"/>
    </source>
</evidence>
<keyword evidence="4" id="KW-1185">Reference proteome</keyword>
<dbReference type="EMBL" id="BQNB010009026">
    <property type="protein sequence ID" value="GJS57705.1"/>
    <property type="molecule type" value="Genomic_DNA"/>
</dbReference>
<evidence type="ECO:0000256" key="1">
    <source>
        <dbReference type="SAM" id="MobiDB-lite"/>
    </source>
</evidence>
<comment type="caution">
    <text evidence="3">The sequence shown here is derived from an EMBL/GenBank/DDBJ whole genome shotgun (WGS) entry which is preliminary data.</text>
</comment>
<dbReference type="PANTHER" id="PTHR46890:SF50">
    <property type="entry name" value="RNA-DIRECTED DNA POLYMERASE, EUKARYOTA, REVERSE TRANSCRIPTASE ZINC-BINDING DOMAIN PROTEIN-RELATED"/>
    <property type="match status" value="1"/>
</dbReference>
<reference evidence="3" key="1">
    <citation type="journal article" date="2022" name="Int. J. Mol. Sci.">
        <title>Draft Genome of Tanacetum Coccineum: Genomic Comparison of Closely Related Tanacetum-Family Plants.</title>
        <authorList>
            <person name="Yamashiro T."/>
            <person name="Shiraishi A."/>
            <person name="Nakayama K."/>
            <person name="Satake H."/>
        </authorList>
    </citation>
    <scope>NUCLEOTIDE SEQUENCE</scope>
</reference>
<dbReference type="SUPFAM" id="SSF56219">
    <property type="entry name" value="DNase I-like"/>
    <property type="match status" value="1"/>
</dbReference>
<organism evidence="3 4">
    <name type="scientific">Tanacetum coccineum</name>
    <dbReference type="NCBI Taxonomy" id="301880"/>
    <lineage>
        <taxon>Eukaryota</taxon>
        <taxon>Viridiplantae</taxon>
        <taxon>Streptophyta</taxon>
        <taxon>Embryophyta</taxon>
        <taxon>Tracheophyta</taxon>
        <taxon>Spermatophyta</taxon>
        <taxon>Magnoliopsida</taxon>
        <taxon>eudicotyledons</taxon>
        <taxon>Gunneridae</taxon>
        <taxon>Pentapetalae</taxon>
        <taxon>asterids</taxon>
        <taxon>campanulids</taxon>
        <taxon>Asterales</taxon>
        <taxon>Asteraceae</taxon>
        <taxon>Asteroideae</taxon>
        <taxon>Anthemideae</taxon>
        <taxon>Anthemidinae</taxon>
        <taxon>Tanacetum</taxon>
    </lineage>
</organism>
<name>A0ABQ4WXX8_9ASTR</name>
<protein>
    <submittedName>
        <fullName evidence="3">Transposon TX1 uncharacterized</fullName>
    </submittedName>
</protein>
<dbReference type="Proteomes" id="UP001151760">
    <property type="component" value="Unassembled WGS sequence"/>
</dbReference>
<evidence type="ECO:0000259" key="2">
    <source>
        <dbReference type="Pfam" id="PF00078"/>
    </source>
</evidence>